<dbReference type="EMBL" id="JACEON010000003">
    <property type="protein sequence ID" value="MBA4610908.1"/>
    <property type="molecule type" value="Genomic_DNA"/>
</dbReference>
<comment type="caution">
    <text evidence="1">The sequence shown here is derived from an EMBL/GenBank/DDBJ whole genome shotgun (WGS) entry which is preliminary data.</text>
</comment>
<dbReference type="AlphaFoldDB" id="A0A838XQB5"/>
<accession>A0A838XQB5</accession>
<proteinExistence type="predicted"/>
<evidence type="ECO:0000313" key="2">
    <source>
        <dbReference type="Proteomes" id="UP000559404"/>
    </source>
</evidence>
<reference evidence="1 2" key="1">
    <citation type="submission" date="2020-07" db="EMBL/GenBank/DDBJ databases">
        <authorList>
            <person name="Li M."/>
        </authorList>
    </citation>
    <scope>NUCLEOTIDE SEQUENCE [LARGE SCALE GENOMIC DNA]</scope>
    <source>
        <strain evidence="1 2">DSM 23284</strain>
    </source>
</reference>
<keyword evidence="2" id="KW-1185">Reference proteome</keyword>
<dbReference type="Proteomes" id="UP000559404">
    <property type="component" value="Unassembled WGS sequence"/>
</dbReference>
<name>A0A838XQB5_9HYPH</name>
<gene>
    <name evidence="1" type="ORF">H1W37_04545</name>
</gene>
<reference evidence="1 2" key="2">
    <citation type="submission" date="2020-08" db="EMBL/GenBank/DDBJ databases">
        <title>Stappia taiwanensis sp. nov., isolated from a coastal thermal spring.</title>
        <authorList>
            <person name="Kampfer P."/>
        </authorList>
    </citation>
    <scope>NUCLEOTIDE SEQUENCE [LARGE SCALE GENOMIC DNA]</scope>
    <source>
        <strain evidence="1 2">DSM 23284</strain>
    </source>
</reference>
<sequence length="256" mass="29084">MVSALLAGCSRPTGDFDRAAPSVVHDTLMPAVGAEMAANRGEPVSRFNLTDDEQELRDRAWTLIRPPATKDWIEGSRTELMRTRILPETSGRIDPMRYYDFLRSDRYASSEVRYDRVAADATGDAALVDPFCKVALRVAKADQERLRALGRRDISTREELAGAQARVWENKRMTEWAGHALRFRLVSYRKAIDALEIETPSSDKVWDANVAWKRLAAEVVRLEKGCDVSNRYGQDTPLRRSRIYSNWGTERPPLQK</sequence>
<protein>
    <submittedName>
        <fullName evidence="1">Uncharacterized protein</fullName>
    </submittedName>
</protein>
<organism evidence="1 2">
    <name type="scientific">Stappia taiwanensis</name>
    <dbReference type="NCBI Taxonomy" id="992267"/>
    <lineage>
        <taxon>Bacteria</taxon>
        <taxon>Pseudomonadati</taxon>
        <taxon>Pseudomonadota</taxon>
        <taxon>Alphaproteobacteria</taxon>
        <taxon>Hyphomicrobiales</taxon>
        <taxon>Stappiaceae</taxon>
        <taxon>Stappia</taxon>
    </lineage>
</organism>
<evidence type="ECO:0000313" key="1">
    <source>
        <dbReference type="EMBL" id="MBA4610908.1"/>
    </source>
</evidence>